<feature type="domain" description="GP-PDE" evidence="1">
    <location>
        <begin position="1"/>
        <end position="151"/>
    </location>
</feature>
<evidence type="ECO:0000259" key="1">
    <source>
        <dbReference type="PROSITE" id="PS51704"/>
    </source>
</evidence>
<organism evidence="2 3">
    <name type="scientific">Deinococcus malanensis</name>
    <dbReference type="NCBI Taxonomy" id="1706855"/>
    <lineage>
        <taxon>Bacteria</taxon>
        <taxon>Thermotogati</taxon>
        <taxon>Deinococcota</taxon>
        <taxon>Deinococci</taxon>
        <taxon>Deinococcales</taxon>
        <taxon>Deinococcaceae</taxon>
        <taxon>Deinococcus</taxon>
    </lineage>
</organism>
<dbReference type="SUPFAM" id="SSF51695">
    <property type="entry name" value="PLC-like phosphodiesterases"/>
    <property type="match status" value="1"/>
</dbReference>
<dbReference type="InterPro" id="IPR030395">
    <property type="entry name" value="GP_PDE_dom"/>
</dbReference>
<dbReference type="Gene3D" id="3.20.20.190">
    <property type="entry name" value="Phosphatidylinositol (PI) phosphodiesterase"/>
    <property type="match status" value="1"/>
</dbReference>
<keyword evidence="3" id="KW-1185">Reference proteome</keyword>
<reference evidence="3" key="1">
    <citation type="journal article" date="2019" name="Int. J. Syst. Evol. Microbiol.">
        <title>The Global Catalogue of Microorganisms (GCM) 10K type strain sequencing project: providing services to taxonomists for standard genome sequencing and annotation.</title>
        <authorList>
            <consortium name="The Broad Institute Genomics Platform"/>
            <consortium name="The Broad Institute Genome Sequencing Center for Infectious Disease"/>
            <person name="Wu L."/>
            <person name="Ma J."/>
        </authorList>
    </citation>
    <scope>NUCLEOTIDE SEQUENCE [LARGE SCALE GENOMIC DNA]</scope>
    <source>
        <strain evidence="3">JCM 30331</strain>
    </source>
</reference>
<dbReference type="PANTHER" id="PTHR46211">
    <property type="entry name" value="GLYCEROPHOSPHORYL DIESTER PHOSPHODIESTERASE"/>
    <property type="match status" value="1"/>
</dbReference>
<accession>A0ABQ2ESM3</accession>
<evidence type="ECO:0000313" key="2">
    <source>
        <dbReference type="EMBL" id="GGK18856.1"/>
    </source>
</evidence>
<gene>
    <name evidence="2" type="ORF">GCM10008955_10310</name>
</gene>
<dbReference type="PANTHER" id="PTHR46211:SF14">
    <property type="entry name" value="GLYCEROPHOSPHODIESTER PHOSPHODIESTERASE"/>
    <property type="match status" value="1"/>
</dbReference>
<comment type="caution">
    <text evidence="2">The sequence shown here is derived from an EMBL/GenBank/DDBJ whole genome shotgun (WGS) entry which is preliminary data.</text>
</comment>
<proteinExistence type="predicted"/>
<name>A0ABQ2ESM3_9DEIO</name>
<protein>
    <recommendedName>
        <fullName evidence="1">GP-PDE domain-containing protein</fullName>
    </recommendedName>
</protein>
<evidence type="ECO:0000313" key="3">
    <source>
        <dbReference type="Proteomes" id="UP000647587"/>
    </source>
</evidence>
<dbReference type="InterPro" id="IPR017946">
    <property type="entry name" value="PLC-like_Pdiesterase_TIM-brl"/>
</dbReference>
<dbReference type="PROSITE" id="PS51704">
    <property type="entry name" value="GP_PDE"/>
    <property type="match status" value="1"/>
</dbReference>
<dbReference type="EMBL" id="BMPP01000003">
    <property type="protein sequence ID" value="GGK18856.1"/>
    <property type="molecule type" value="Genomic_DNA"/>
</dbReference>
<dbReference type="Proteomes" id="UP000647587">
    <property type="component" value="Unassembled WGS sequence"/>
</dbReference>
<sequence length="155" mass="17503">MFQNSSLEVHIELKSDHAGHPYPGLEARVLSAVHQYGLGQRAILTSFDFAVLENVRRLDRSARVLFSVDHRTLDRAGGFKPAMRQVEMLPDVYVAVEHSLLKGNLQQFVLGCGTDRIGVWVVNGEADLTYWLTMNIRQITTDRVDLATKLRNLDL</sequence>